<organism evidence="7 8">
    <name type="scientific">Roseisolibacter agri</name>
    <dbReference type="NCBI Taxonomy" id="2014610"/>
    <lineage>
        <taxon>Bacteria</taxon>
        <taxon>Pseudomonadati</taxon>
        <taxon>Gemmatimonadota</taxon>
        <taxon>Gemmatimonadia</taxon>
        <taxon>Gemmatimonadales</taxon>
        <taxon>Gemmatimonadaceae</taxon>
        <taxon>Roseisolibacter</taxon>
    </lineage>
</organism>
<evidence type="ECO:0000256" key="1">
    <source>
        <dbReference type="ARBA" id="ARBA00022491"/>
    </source>
</evidence>
<feature type="domain" description="HTH tetR-type" evidence="6">
    <location>
        <begin position="9"/>
        <end position="69"/>
    </location>
</feature>
<dbReference type="AlphaFoldDB" id="A0AA37VBU3"/>
<dbReference type="Gene3D" id="1.10.357.10">
    <property type="entry name" value="Tetracycline Repressor, domain 2"/>
    <property type="match status" value="1"/>
</dbReference>
<dbReference type="PANTHER" id="PTHR47506:SF6">
    <property type="entry name" value="HTH-TYPE TRANSCRIPTIONAL REPRESSOR NEMR"/>
    <property type="match status" value="1"/>
</dbReference>
<dbReference type="SUPFAM" id="SSF48498">
    <property type="entry name" value="Tetracyclin repressor-like, C-terminal domain"/>
    <property type="match status" value="1"/>
</dbReference>
<accession>A0AA37VBU3</accession>
<keyword evidence="4" id="KW-0804">Transcription</keyword>
<dbReference type="SUPFAM" id="SSF46689">
    <property type="entry name" value="Homeodomain-like"/>
    <property type="match status" value="1"/>
</dbReference>
<reference evidence="7" key="1">
    <citation type="submission" date="2022-08" db="EMBL/GenBank/DDBJ databases">
        <title>Draft genome sequencing of Roseisolibacter agri AW1220.</title>
        <authorList>
            <person name="Tobiishi Y."/>
            <person name="Tonouchi A."/>
        </authorList>
    </citation>
    <scope>NUCLEOTIDE SEQUENCE</scope>
    <source>
        <strain evidence="7">AW1220</strain>
    </source>
</reference>
<protein>
    <recommendedName>
        <fullName evidence="6">HTH tetR-type domain-containing protein</fullName>
    </recommendedName>
</protein>
<dbReference type="EMBL" id="BRXS01000005">
    <property type="protein sequence ID" value="GLC26878.1"/>
    <property type="molecule type" value="Genomic_DNA"/>
</dbReference>
<evidence type="ECO:0000256" key="4">
    <source>
        <dbReference type="ARBA" id="ARBA00023163"/>
    </source>
</evidence>
<keyword evidence="2" id="KW-0805">Transcription regulation</keyword>
<keyword evidence="1" id="KW-0678">Repressor</keyword>
<dbReference type="Proteomes" id="UP001161325">
    <property type="component" value="Unassembled WGS sequence"/>
</dbReference>
<evidence type="ECO:0000313" key="7">
    <source>
        <dbReference type="EMBL" id="GLC26878.1"/>
    </source>
</evidence>
<evidence type="ECO:0000256" key="3">
    <source>
        <dbReference type="ARBA" id="ARBA00023125"/>
    </source>
</evidence>
<evidence type="ECO:0000256" key="5">
    <source>
        <dbReference type="PROSITE-ProRule" id="PRU00335"/>
    </source>
</evidence>
<dbReference type="PROSITE" id="PS50977">
    <property type="entry name" value="HTH_TETR_2"/>
    <property type="match status" value="1"/>
</dbReference>
<evidence type="ECO:0000256" key="2">
    <source>
        <dbReference type="ARBA" id="ARBA00023015"/>
    </source>
</evidence>
<dbReference type="GO" id="GO:0003677">
    <property type="term" value="F:DNA binding"/>
    <property type="evidence" value="ECO:0007669"/>
    <property type="project" value="UniProtKB-UniRule"/>
</dbReference>
<dbReference type="InterPro" id="IPR009057">
    <property type="entry name" value="Homeodomain-like_sf"/>
</dbReference>
<gene>
    <name evidence="7" type="ORF">rosag_33910</name>
</gene>
<dbReference type="InterPro" id="IPR001647">
    <property type="entry name" value="HTH_TetR"/>
</dbReference>
<dbReference type="InterPro" id="IPR039538">
    <property type="entry name" value="BetI_C"/>
</dbReference>
<proteinExistence type="predicted"/>
<evidence type="ECO:0000259" key="6">
    <source>
        <dbReference type="PROSITE" id="PS50977"/>
    </source>
</evidence>
<keyword evidence="3 5" id="KW-0238">DNA-binding</keyword>
<feature type="DNA-binding region" description="H-T-H motif" evidence="5">
    <location>
        <begin position="32"/>
        <end position="51"/>
    </location>
</feature>
<keyword evidence="8" id="KW-1185">Reference proteome</keyword>
<dbReference type="RefSeq" id="WP_284351328.1">
    <property type="nucleotide sequence ID" value="NZ_BRXS01000005.1"/>
</dbReference>
<sequence>MPGTKAPESARREQILTAAYEVAAREGLEGTTILQVAAAAQLSPGLVMFHFKSKRFLLLALLDWLLATTTVLHVGGDIAALASPYDRLIALLRQEMHRLSREPLRIRLTFDYWTAGIRDAEIRARVSAELKRYRDAFQPLARAVLEAEPARFAGVTPEGLAAVSVSFIKGCAVQSMLDPERFDIAQYLAAAEGLMAQFGAPAATH</sequence>
<dbReference type="PRINTS" id="PR00455">
    <property type="entry name" value="HTHTETR"/>
</dbReference>
<name>A0AA37VBU3_9BACT</name>
<dbReference type="PANTHER" id="PTHR47506">
    <property type="entry name" value="TRANSCRIPTIONAL REGULATORY PROTEIN"/>
    <property type="match status" value="1"/>
</dbReference>
<comment type="caution">
    <text evidence="7">The sequence shown here is derived from an EMBL/GenBank/DDBJ whole genome shotgun (WGS) entry which is preliminary data.</text>
</comment>
<dbReference type="Pfam" id="PF13977">
    <property type="entry name" value="TetR_C_6"/>
    <property type="match status" value="1"/>
</dbReference>
<dbReference type="InterPro" id="IPR036271">
    <property type="entry name" value="Tet_transcr_reg_TetR-rel_C_sf"/>
</dbReference>
<evidence type="ECO:0000313" key="8">
    <source>
        <dbReference type="Proteomes" id="UP001161325"/>
    </source>
</evidence>
<dbReference type="Pfam" id="PF00440">
    <property type="entry name" value="TetR_N"/>
    <property type="match status" value="1"/>
</dbReference>